<dbReference type="PROSITE" id="PS00653">
    <property type="entry name" value="GLYCOSYL_HYDROL_F1_2"/>
    <property type="match status" value="1"/>
</dbReference>
<gene>
    <name evidence="5" type="ORF">QE152_g36584</name>
</gene>
<dbReference type="InterPro" id="IPR001360">
    <property type="entry name" value="Glyco_hydro_1"/>
</dbReference>
<evidence type="ECO:0000313" key="6">
    <source>
        <dbReference type="Proteomes" id="UP001458880"/>
    </source>
</evidence>
<dbReference type="InterPro" id="IPR017853">
    <property type="entry name" value="GH"/>
</dbReference>
<evidence type="ECO:0000256" key="2">
    <source>
        <dbReference type="ARBA" id="ARBA00022801"/>
    </source>
</evidence>
<dbReference type="PANTHER" id="PTHR10353:SF36">
    <property type="entry name" value="LP05116P"/>
    <property type="match status" value="1"/>
</dbReference>
<protein>
    <submittedName>
        <fullName evidence="5">Glycosyl hydrolase family 1</fullName>
    </submittedName>
</protein>
<dbReference type="Gene3D" id="3.20.20.80">
    <property type="entry name" value="Glycosidases"/>
    <property type="match status" value="2"/>
</dbReference>
<evidence type="ECO:0000256" key="3">
    <source>
        <dbReference type="ARBA" id="ARBA00023295"/>
    </source>
</evidence>
<accession>A0AAW1IDA4</accession>
<keyword evidence="3" id="KW-0326">Glycosidase</keyword>
<proteinExistence type="inferred from homology"/>
<sequence length="556" mass="63189">MTVHTVWFEPAAEGKTYAEAADISLQFMFGWWEHPIYKGDYPPVMRKRINYLSAQQNFTKSRLPYFTKDEIKLIKGTADFLGLSHYTSFLCSALDSGAVQTLDSGAVQSPLMNPDTNVTCYQPSRSFLCSALDSGAVQSPLMNPDTNVTCYQPSSWKTGASTWMKVTPWGFRKILNWIKKVYDNPKVLVTENGYSDKGELQDCNRVNFLNDYLTELLNAIKKDGCNVQGYAVWSLMDNFEWRSGHTERFGLYYVNFSDPNRARIPKTSAYVLTNIIKTRKIDTTFTPQGFKACPASCCVKGNGYEYPENLRDPYSFPDNFLFGVTTSAYQIEGAWDVDGKGESIWDRLVHTRSNLIIDRMNGDIACNSYDKMREDIQLLQYLGVNSYRFSLSWSRLLPGGHANYINPKGVRYYNELIDALQENHIITIVTLFHWDLPQTLQEIGGWPNPVLADIFTDYADIAFKEFGNRVKYWIIFSGLTLRYLTSQKAPAYNQDGIAGYMCGHTVIMGHAKAYRLYEEKYKTDQGGKIGMAVYAIWAESETGCIDDKTAADDYPS</sequence>
<comment type="similarity">
    <text evidence="1 4">Belongs to the glycosyl hydrolase 1 family.</text>
</comment>
<evidence type="ECO:0000256" key="4">
    <source>
        <dbReference type="RuleBase" id="RU003690"/>
    </source>
</evidence>
<reference evidence="5 6" key="1">
    <citation type="journal article" date="2024" name="BMC Genomics">
        <title>De novo assembly and annotation of Popillia japonica's genome with initial clues to its potential as an invasive pest.</title>
        <authorList>
            <person name="Cucini C."/>
            <person name="Boschi S."/>
            <person name="Funari R."/>
            <person name="Cardaioli E."/>
            <person name="Iannotti N."/>
            <person name="Marturano G."/>
            <person name="Paoli F."/>
            <person name="Bruttini M."/>
            <person name="Carapelli A."/>
            <person name="Frati F."/>
            <person name="Nardi F."/>
        </authorList>
    </citation>
    <scope>NUCLEOTIDE SEQUENCE [LARGE SCALE GENOMIC DNA]</scope>
    <source>
        <strain evidence="5">DMR45628</strain>
    </source>
</reference>
<evidence type="ECO:0000256" key="1">
    <source>
        <dbReference type="ARBA" id="ARBA00010838"/>
    </source>
</evidence>
<dbReference type="SUPFAM" id="SSF51445">
    <property type="entry name" value="(Trans)glycosidases"/>
    <property type="match status" value="2"/>
</dbReference>
<name>A0AAW1IDA4_POPJA</name>
<dbReference type="PRINTS" id="PR00131">
    <property type="entry name" value="GLHYDRLASE1"/>
</dbReference>
<keyword evidence="2 5" id="KW-0378">Hydrolase</keyword>
<dbReference type="Pfam" id="PF00232">
    <property type="entry name" value="Glyco_hydro_1"/>
    <property type="match status" value="2"/>
</dbReference>
<organism evidence="5 6">
    <name type="scientific">Popillia japonica</name>
    <name type="common">Japanese beetle</name>
    <dbReference type="NCBI Taxonomy" id="7064"/>
    <lineage>
        <taxon>Eukaryota</taxon>
        <taxon>Metazoa</taxon>
        <taxon>Ecdysozoa</taxon>
        <taxon>Arthropoda</taxon>
        <taxon>Hexapoda</taxon>
        <taxon>Insecta</taxon>
        <taxon>Pterygota</taxon>
        <taxon>Neoptera</taxon>
        <taxon>Endopterygota</taxon>
        <taxon>Coleoptera</taxon>
        <taxon>Polyphaga</taxon>
        <taxon>Scarabaeiformia</taxon>
        <taxon>Scarabaeidae</taxon>
        <taxon>Rutelinae</taxon>
        <taxon>Popillia</taxon>
    </lineage>
</organism>
<keyword evidence="6" id="KW-1185">Reference proteome</keyword>
<dbReference type="EMBL" id="JASPKY010000654">
    <property type="protein sequence ID" value="KAK9687270.1"/>
    <property type="molecule type" value="Genomic_DNA"/>
</dbReference>
<evidence type="ECO:0000313" key="5">
    <source>
        <dbReference type="EMBL" id="KAK9687270.1"/>
    </source>
</evidence>
<dbReference type="Proteomes" id="UP001458880">
    <property type="component" value="Unassembled WGS sequence"/>
</dbReference>
<dbReference type="InterPro" id="IPR033132">
    <property type="entry name" value="GH_1_N_CS"/>
</dbReference>
<dbReference type="AlphaFoldDB" id="A0AAW1IDA4"/>
<dbReference type="GO" id="GO:0005975">
    <property type="term" value="P:carbohydrate metabolic process"/>
    <property type="evidence" value="ECO:0007669"/>
    <property type="project" value="InterPro"/>
</dbReference>
<dbReference type="PANTHER" id="PTHR10353">
    <property type="entry name" value="GLYCOSYL HYDROLASE"/>
    <property type="match status" value="1"/>
</dbReference>
<comment type="caution">
    <text evidence="5">The sequence shown here is derived from an EMBL/GenBank/DDBJ whole genome shotgun (WGS) entry which is preliminary data.</text>
</comment>
<dbReference type="GO" id="GO:0008422">
    <property type="term" value="F:beta-glucosidase activity"/>
    <property type="evidence" value="ECO:0007669"/>
    <property type="project" value="TreeGrafter"/>
</dbReference>